<dbReference type="GO" id="GO:0003676">
    <property type="term" value="F:nucleic acid binding"/>
    <property type="evidence" value="ECO:0007669"/>
    <property type="project" value="InterPro"/>
</dbReference>
<accession>A0A8X6SJL8</accession>
<evidence type="ECO:0000259" key="1">
    <source>
        <dbReference type="Pfam" id="PF13358"/>
    </source>
</evidence>
<evidence type="ECO:0000313" key="3">
    <source>
        <dbReference type="Proteomes" id="UP000887159"/>
    </source>
</evidence>
<organism evidence="2 3">
    <name type="scientific">Trichonephila clavipes</name>
    <name type="common">Golden silk orbweaver</name>
    <name type="synonym">Nephila clavipes</name>
    <dbReference type="NCBI Taxonomy" id="2585209"/>
    <lineage>
        <taxon>Eukaryota</taxon>
        <taxon>Metazoa</taxon>
        <taxon>Ecdysozoa</taxon>
        <taxon>Arthropoda</taxon>
        <taxon>Chelicerata</taxon>
        <taxon>Arachnida</taxon>
        <taxon>Araneae</taxon>
        <taxon>Araneomorphae</taxon>
        <taxon>Entelegynae</taxon>
        <taxon>Araneoidea</taxon>
        <taxon>Nephilidae</taxon>
        <taxon>Trichonephila</taxon>
    </lineage>
</organism>
<comment type="caution">
    <text evidence="2">The sequence shown here is derived from an EMBL/GenBank/DDBJ whole genome shotgun (WGS) entry which is preliminary data.</text>
</comment>
<dbReference type="EMBL" id="BMAU01021315">
    <property type="protein sequence ID" value="GFY12643.1"/>
    <property type="molecule type" value="Genomic_DNA"/>
</dbReference>
<dbReference type="Gene3D" id="3.30.420.10">
    <property type="entry name" value="Ribonuclease H-like superfamily/Ribonuclease H"/>
    <property type="match status" value="1"/>
</dbReference>
<name>A0A8X6SJL8_TRICX</name>
<gene>
    <name evidence="2" type="primary">TCB1_681</name>
    <name evidence="2" type="ORF">TNCV_2448341</name>
</gene>
<dbReference type="InterPro" id="IPR038717">
    <property type="entry name" value="Tc1-like_DDE_dom"/>
</dbReference>
<feature type="domain" description="Tc1-like transposase DDE" evidence="1">
    <location>
        <begin position="5"/>
        <end position="57"/>
    </location>
</feature>
<evidence type="ECO:0000313" key="2">
    <source>
        <dbReference type="EMBL" id="GFY12643.1"/>
    </source>
</evidence>
<proteinExistence type="predicted"/>
<sequence>MSAEFLFMDDDNRPHRAYIVEECLQSADITRMDCPAYSPDLNPIDHVWDMLVQRVAVRQPPPTCLPELSNHT</sequence>
<dbReference type="Proteomes" id="UP000887159">
    <property type="component" value="Unassembled WGS sequence"/>
</dbReference>
<keyword evidence="3" id="KW-1185">Reference proteome</keyword>
<protein>
    <submittedName>
        <fullName evidence="2">Transposable element Tcb1 transposase</fullName>
    </submittedName>
</protein>
<dbReference type="AlphaFoldDB" id="A0A8X6SJL8"/>
<reference evidence="2" key="1">
    <citation type="submission" date="2020-08" db="EMBL/GenBank/DDBJ databases">
        <title>Multicomponent nature underlies the extraordinary mechanical properties of spider dragline silk.</title>
        <authorList>
            <person name="Kono N."/>
            <person name="Nakamura H."/>
            <person name="Mori M."/>
            <person name="Yoshida Y."/>
            <person name="Ohtoshi R."/>
            <person name="Malay A.D."/>
            <person name="Moran D.A.P."/>
            <person name="Tomita M."/>
            <person name="Numata K."/>
            <person name="Arakawa K."/>
        </authorList>
    </citation>
    <scope>NUCLEOTIDE SEQUENCE</scope>
</reference>
<dbReference type="InterPro" id="IPR036397">
    <property type="entry name" value="RNaseH_sf"/>
</dbReference>
<dbReference type="Pfam" id="PF13358">
    <property type="entry name" value="DDE_3"/>
    <property type="match status" value="1"/>
</dbReference>